<dbReference type="Proteomes" id="UP000001591">
    <property type="component" value="Chromosome"/>
</dbReference>
<dbReference type="InterPro" id="IPR021762">
    <property type="entry name" value="DUF3325"/>
</dbReference>
<keyword evidence="3" id="KW-1185">Reference proteome</keyword>
<keyword evidence="1" id="KW-0812">Transmembrane</keyword>
<keyword evidence="1" id="KW-0472">Membrane</keyword>
<feature type="transmembrane region" description="Helical" evidence="1">
    <location>
        <begin position="89"/>
        <end position="105"/>
    </location>
</feature>
<dbReference type="HOGENOM" id="CLU_144870_4_0_5"/>
<dbReference type="EMBL" id="CP000613">
    <property type="protein sequence ID" value="ACI97777.1"/>
    <property type="molecule type" value="Genomic_DNA"/>
</dbReference>
<dbReference type="eggNOG" id="ENOG5033AD4">
    <property type="taxonomic scope" value="Bacteria"/>
</dbReference>
<dbReference type="RefSeq" id="WP_012565568.1">
    <property type="nucleotide sequence ID" value="NC_011420.2"/>
</dbReference>
<gene>
    <name evidence="2" type="ordered locus">RC1_0328</name>
</gene>
<dbReference type="KEGG" id="rce:RC1_0328"/>
<accession>B6IQP1</accession>
<evidence type="ECO:0000313" key="3">
    <source>
        <dbReference type="Proteomes" id="UP000001591"/>
    </source>
</evidence>
<evidence type="ECO:0000313" key="2">
    <source>
        <dbReference type="EMBL" id="ACI97777.1"/>
    </source>
</evidence>
<dbReference type="Pfam" id="PF11804">
    <property type="entry name" value="DUF3325"/>
    <property type="match status" value="1"/>
</dbReference>
<proteinExistence type="predicted"/>
<evidence type="ECO:0008006" key="4">
    <source>
        <dbReference type="Google" id="ProtNLM"/>
    </source>
</evidence>
<dbReference type="AlphaFoldDB" id="B6IQP1"/>
<name>B6IQP1_RHOCS</name>
<evidence type="ECO:0000256" key="1">
    <source>
        <dbReference type="SAM" id="Phobius"/>
    </source>
</evidence>
<feature type="transmembrane region" description="Helical" evidence="1">
    <location>
        <begin position="65"/>
        <end position="83"/>
    </location>
</feature>
<keyword evidence="1" id="KW-1133">Transmembrane helix</keyword>
<sequence>MFIALLLTAFAGFVLLALTMDRHGAQLLTRPLPRRLHRPGTLAGSALLLLSAAIGVEGWGWGTGLTLWSGSAAIAATVLAGVLAYRPRLALYGAALAPVALLALLA</sequence>
<reference evidence="2 3" key="1">
    <citation type="journal article" date="2010" name="BMC Genomics">
        <title>Metabolic flexibility revealed in the genome of the cyst-forming alpha-1 proteobacterium Rhodospirillum centenum.</title>
        <authorList>
            <person name="Lu Y.K."/>
            <person name="Marden J."/>
            <person name="Han M."/>
            <person name="Swingley W.D."/>
            <person name="Mastrian S.D."/>
            <person name="Chowdhury S.R."/>
            <person name="Hao J."/>
            <person name="Helmy T."/>
            <person name="Kim S."/>
            <person name="Kurdoglu A.A."/>
            <person name="Matthies H.J."/>
            <person name="Rollo D."/>
            <person name="Stothard P."/>
            <person name="Blankenship R.E."/>
            <person name="Bauer C.E."/>
            <person name="Touchman J.W."/>
        </authorList>
    </citation>
    <scope>NUCLEOTIDE SEQUENCE [LARGE SCALE GENOMIC DNA]</scope>
    <source>
        <strain evidence="3">ATCC 51521 / SW</strain>
    </source>
</reference>
<dbReference type="STRING" id="414684.RC1_0328"/>
<feature type="transmembrane region" description="Helical" evidence="1">
    <location>
        <begin position="40"/>
        <end position="58"/>
    </location>
</feature>
<organism evidence="2 3">
    <name type="scientific">Rhodospirillum centenum (strain ATCC 51521 / SW)</name>
    <dbReference type="NCBI Taxonomy" id="414684"/>
    <lineage>
        <taxon>Bacteria</taxon>
        <taxon>Pseudomonadati</taxon>
        <taxon>Pseudomonadota</taxon>
        <taxon>Alphaproteobacteria</taxon>
        <taxon>Rhodospirillales</taxon>
        <taxon>Rhodospirillaceae</taxon>
        <taxon>Rhodospirillum</taxon>
    </lineage>
</organism>
<protein>
    <recommendedName>
        <fullName evidence="4">DUF3325 domain-containing protein</fullName>
    </recommendedName>
</protein>